<organism evidence="2 3">
    <name type="scientific">Fusarium avenaceum</name>
    <dbReference type="NCBI Taxonomy" id="40199"/>
    <lineage>
        <taxon>Eukaryota</taxon>
        <taxon>Fungi</taxon>
        <taxon>Dikarya</taxon>
        <taxon>Ascomycota</taxon>
        <taxon>Pezizomycotina</taxon>
        <taxon>Sordariomycetes</taxon>
        <taxon>Hypocreomycetidae</taxon>
        <taxon>Hypocreales</taxon>
        <taxon>Nectriaceae</taxon>
        <taxon>Fusarium</taxon>
        <taxon>Fusarium tricinctum species complex</taxon>
    </lineage>
</organism>
<name>A0A9P7KVK2_9HYPO</name>
<keyword evidence="3" id="KW-1185">Reference proteome</keyword>
<evidence type="ECO:0000313" key="2">
    <source>
        <dbReference type="EMBL" id="KAG5662760.1"/>
    </source>
</evidence>
<comment type="caution">
    <text evidence="2">The sequence shown here is derived from an EMBL/GenBank/DDBJ whole genome shotgun (WGS) entry which is preliminary data.</text>
</comment>
<accession>A0A9P7KVK2</accession>
<sequence length="249" mass="28244">MAPVTKTPIALILLEMTISTTALVLFSLAYPASFRSRLWENGGEEGWNSNPNKRIYFYANNREPPEVPLIWSQRLHTSNLAIAILGFVVFFARTAMSHLRYLPRYANVTYDMILLGLWAVSITGQTSSDFSDPEHPSVHPWYLTRGCSVAWDRTEGYCRTAQAGFALSIMAMVLYGTRLMREVVLIAYERGQRDQLKWSAQDDGVEPMEGIYTEGEWDSASRSKLVEEIQSQALSPVLAFFPSDTDNRW</sequence>
<dbReference type="Proteomes" id="UP000782241">
    <property type="component" value="Unassembled WGS sequence"/>
</dbReference>
<protein>
    <submittedName>
        <fullName evidence="2">Uncharacterized protein</fullName>
    </submittedName>
</protein>
<reference evidence="2" key="1">
    <citation type="submission" date="2021-04" db="EMBL/GenBank/DDBJ databases">
        <title>Draft genome of Fusarium avenaceum strain F156N33, isolated from an atmospheric sample in Virginia.</title>
        <authorList>
            <person name="Yang S."/>
            <person name="Vinatzer B.A."/>
            <person name="Coleman J."/>
        </authorList>
    </citation>
    <scope>NUCLEOTIDE SEQUENCE</scope>
    <source>
        <strain evidence="2">F156N33</strain>
    </source>
</reference>
<evidence type="ECO:0000256" key="1">
    <source>
        <dbReference type="SAM" id="Phobius"/>
    </source>
</evidence>
<dbReference type="EMBL" id="JAGPUO010000005">
    <property type="protein sequence ID" value="KAG5662760.1"/>
    <property type="molecule type" value="Genomic_DNA"/>
</dbReference>
<gene>
    <name evidence="2" type="ORF">KAF25_005178</name>
</gene>
<keyword evidence="1" id="KW-0812">Transmembrane</keyword>
<evidence type="ECO:0000313" key="3">
    <source>
        <dbReference type="Proteomes" id="UP000782241"/>
    </source>
</evidence>
<keyword evidence="1" id="KW-0472">Membrane</keyword>
<keyword evidence="1" id="KW-1133">Transmembrane helix</keyword>
<proteinExistence type="predicted"/>
<feature type="transmembrane region" description="Helical" evidence="1">
    <location>
        <begin position="78"/>
        <end position="96"/>
    </location>
</feature>
<feature type="transmembrane region" description="Helical" evidence="1">
    <location>
        <begin position="9"/>
        <end position="30"/>
    </location>
</feature>
<dbReference type="AlphaFoldDB" id="A0A9P7KVK2"/>